<organism evidence="3 4">
    <name type="scientific">Schistosoma mekongi</name>
    <name type="common">Parasitic worm</name>
    <dbReference type="NCBI Taxonomy" id="38744"/>
    <lineage>
        <taxon>Eukaryota</taxon>
        <taxon>Metazoa</taxon>
        <taxon>Spiralia</taxon>
        <taxon>Lophotrochozoa</taxon>
        <taxon>Platyhelminthes</taxon>
        <taxon>Trematoda</taxon>
        <taxon>Digenea</taxon>
        <taxon>Strigeidida</taxon>
        <taxon>Schistosomatoidea</taxon>
        <taxon>Schistosomatidae</taxon>
        <taxon>Schistosoma</taxon>
    </lineage>
</organism>
<evidence type="ECO:0000313" key="3">
    <source>
        <dbReference type="EMBL" id="KAK4467272.1"/>
    </source>
</evidence>
<keyword evidence="1 2" id="KW-0472">Membrane</keyword>
<keyword evidence="1" id="KW-0479">Metal-binding</keyword>
<keyword evidence="1" id="KW-0813">Transport</keyword>
<comment type="function">
    <text evidence="1">Component of the cytochrome c oxidase, the last enzyme in the mitochondrial electron transport chain which drives oxidative phosphorylation. The respiratory chain contains 3 multisubunit complexes succinate dehydrogenase (complex II, CII), ubiquinol-cytochrome c oxidoreductase (cytochrome b-c1 complex, complex III, CIII) and cytochrome c oxidase (complex IV, CIV), that cooperate to transfer electrons derived from NADH and succinate to molecular oxygen, creating an electrochemical gradient over the inner membrane that drives transmembrane transport and the ATP synthase. Cytochrome c oxidase is the component of the respiratory chain that catalyzes the reduction of oxygen to water. Electrons originating from reduced cytochrome c in the intermembrane space (IMS) are transferred via the dinuclear copper A center (CU(A)) of subunit 2 and heme A of subunit 1 to the active site in subunit 1, a binuclear center (BNC) formed by heme A3 and copper B (CU(B)). The BNC reduces molecular oxygen to 2 water molecules using 4 electrons from cytochrome c in the IMS and 4 protons from the mitochondrial matrix.</text>
</comment>
<dbReference type="AlphaFoldDB" id="A0AAE1Z5I0"/>
<dbReference type="Gene3D" id="1.20.210.10">
    <property type="entry name" value="Cytochrome c oxidase-like, subunit I domain"/>
    <property type="match status" value="1"/>
</dbReference>
<reference evidence="3" key="1">
    <citation type="submission" date="2022-04" db="EMBL/GenBank/DDBJ databases">
        <authorList>
            <person name="Xu L."/>
            <person name="Lv Z."/>
        </authorList>
    </citation>
    <scope>NUCLEOTIDE SEQUENCE</scope>
    <source>
        <strain evidence="3">LV_2022a</strain>
    </source>
</reference>
<keyword evidence="1" id="KW-0999">Mitochondrion inner membrane</keyword>
<feature type="non-terminal residue" evidence="3">
    <location>
        <position position="1"/>
    </location>
</feature>
<comment type="caution">
    <text evidence="3">The sequence shown here is derived from an EMBL/GenBank/DDBJ whole genome shotgun (WGS) entry which is preliminary data.</text>
</comment>
<evidence type="ECO:0000256" key="1">
    <source>
        <dbReference type="RuleBase" id="RU000369"/>
    </source>
</evidence>
<keyword evidence="1" id="KW-0349">Heme</keyword>
<sequence>LYYGSGVGLTFYPPLSSQATSGVGVAYLMFSLHLAGISSLIGSVKFITTIMIRLKFVFSFI</sequence>
<dbReference type="EC" id="7.1.1.9" evidence="1"/>
<protein>
    <recommendedName>
        <fullName evidence="1">Cytochrome c oxidase subunit 1</fullName>
        <ecNumber evidence="1">7.1.1.9</ecNumber>
    </recommendedName>
</protein>
<keyword evidence="4" id="KW-1185">Reference proteome</keyword>
<name>A0AAE1Z5I0_SCHME</name>
<evidence type="ECO:0000313" key="4">
    <source>
        <dbReference type="Proteomes" id="UP001292079"/>
    </source>
</evidence>
<comment type="similarity">
    <text evidence="1">Belongs to the heme-copper respiratory oxidase family.</text>
</comment>
<dbReference type="PRINTS" id="PR01165">
    <property type="entry name" value="CYCOXIDASEI"/>
</dbReference>
<dbReference type="GO" id="GO:0046872">
    <property type="term" value="F:metal ion binding"/>
    <property type="evidence" value="ECO:0007669"/>
    <property type="project" value="UniProtKB-KW"/>
</dbReference>
<comment type="catalytic activity">
    <reaction evidence="1">
        <text>4 Fe(II)-[cytochrome c] + O2 + 8 H(+)(in) = 4 Fe(III)-[cytochrome c] + 2 H2O + 4 H(+)(out)</text>
        <dbReference type="Rhea" id="RHEA:11436"/>
        <dbReference type="Rhea" id="RHEA-COMP:10350"/>
        <dbReference type="Rhea" id="RHEA-COMP:14399"/>
        <dbReference type="ChEBI" id="CHEBI:15377"/>
        <dbReference type="ChEBI" id="CHEBI:15378"/>
        <dbReference type="ChEBI" id="CHEBI:15379"/>
        <dbReference type="ChEBI" id="CHEBI:29033"/>
        <dbReference type="ChEBI" id="CHEBI:29034"/>
        <dbReference type="EC" id="7.1.1.9"/>
    </reaction>
</comment>
<dbReference type="InterPro" id="IPR000883">
    <property type="entry name" value="Cyt_C_Oxase_1"/>
</dbReference>
<feature type="non-terminal residue" evidence="3">
    <location>
        <position position="61"/>
    </location>
</feature>
<dbReference type="GO" id="GO:0020037">
    <property type="term" value="F:heme binding"/>
    <property type="evidence" value="ECO:0007669"/>
    <property type="project" value="InterPro"/>
</dbReference>
<gene>
    <name evidence="3" type="ORF">MN116_009008</name>
</gene>
<dbReference type="GO" id="GO:0015990">
    <property type="term" value="P:electron transport coupled proton transport"/>
    <property type="evidence" value="ECO:0007669"/>
    <property type="project" value="TreeGrafter"/>
</dbReference>
<dbReference type="Proteomes" id="UP001292079">
    <property type="component" value="Unassembled WGS sequence"/>
</dbReference>
<dbReference type="SUPFAM" id="SSF81442">
    <property type="entry name" value="Cytochrome c oxidase subunit I-like"/>
    <property type="match status" value="1"/>
</dbReference>
<comment type="subcellular location">
    <subcellularLocation>
        <location evidence="1">Mitochondrion inner membrane</location>
        <topology evidence="1">Multi-pass membrane protein</topology>
    </subcellularLocation>
</comment>
<dbReference type="PANTHER" id="PTHR10422:SF18">
    <property type="entry name" value="CYTOCHROME C OXIDASE SUBUNIT 1"/>
    <property type="match status" value="1"/>
</dbReference>
<keyword evidence="1" id="KW-0408">Iron</keyword>
<keyword evidence="2" id="KW-1133">Transmembrane helix</keyword>
<feature type="transmembrane region" description="Helical" evidence="2">
    <location>
        <begin position="25"/>
        <end position="47"/>
    </location>
</feature>
<dbReference type="PANTHER" id="PTHR10422">
    <property type="entry name" value="CYTOCHROME C OXIDASE SUBUNIT 1"/>
    <property type="match status" value="1"/>
</dbReference>
<proteinExistence type="inferred from homology"/>
<dbReference type="GO" id="GO:0005743">
    <property type="term" value="C:mitochondrial inner membrane"/>
    <property type="evidence" value="ECO:0007669"/>
    <property type="project" value="UniProtKB-SubCell"/>
</dbReference>
<dbReference type="EMBL" id="JALJAT010000473">
    <property type="protein sequence ID" value="KAK4467272.1"/>
    <property type="molecule type" value="Genomic_DNA"/>
</dbReference>
<keyword evidence="1" id="KW-0496">Mitochondrion</keyword>
<comment type="pathway">
    <text evidence="1">Energy metabolism; oxidative phosphorylation.</text>
</comment>
<keyword evidence="1" id="KW-0186">Copper</keyword>
<evidence type="ECO:0000256" key="2">
    <source>
        <dbReference type="SAM" id="Phobius"/>
    </source>
</evidence>
<dbReference type="InterPro" id="IPR036927">
    <property type="entry name" value="Cyt_c_oxase-like_su1_sf"/>
</dbReference>
<dbReference type="GO" id="GO:0022904">
    <property type="term" value="P:respiratory electron transport chain"/>
    <property type="evidence" value="ECO:0007669"/>
    <property type="project" value="TreeGrafter"/>
</dbReference>
<dbReference type="GO" id="GO:0004129">
    <property type="term" value="F:cytochrome-c oxidase activity"/>
    <property type="evidence" value="ECO:0007669"/>
    <property type="project" value="UniProtKB-EC"/>
</dbReference>
<keyword evidence="1 2" id="KW-0812">Transmembrane</keyword>
<reference evidence="3" key="2">
    <citation type="journal article" date="2023" name="Infect Dis Poverty">
        <title>Chromosome-scale genome of the human blood fluke Schistosoma mekongi and its implications for public health.</title>
        <authorList>
            <person name="Zhou M."/>
            <person name="Xu L."/>
            <person name="Xu D."/>
            <person name="Chen W."/>
            <person name="Khan J."/>
            <person name="Hu Y."/>
            <person name="Huang H."/>
            <person name="Wei H."/>
            <person name="Zhang Y."/>
            <person name="Chusongsang P."/>
            <person name="Tanasarnprasert K."/>
            <person name="Hu X."/>
            <person name="Limpanont Y."/>
            <person name="Lv Z."/>
        </authorList>
    </citation>
    <scope>NUCLEOTIDE SEQUENCE</scope>
    <source>
        <strain evidence="3">LV_2022a</strain>
    </source>
</reference>
<keyword evidence="1" id="KW-0679">Respiratory chain</keyword>
<dbReference type="GO" id="GO:0009060">
    <property type="term" value="P:aerobic respiration"/>
    <property type="evidence" value="ECO:0007669"/>
    <property type="project" value="InterPro"/>
</dbReference>
<keyword evidence="1" id="KW-0249">Electron transport</keyword>
<accession>A0AAE1Z5I0</accession>